<keyword evidence="3" id="KW-1185">Reference proteome</keyword>
<reference evidence="2 3" key="2">
    <citation type="journal article" date="2017" name="Sci. Rep.">
        <title>Ant-infecting Ophiocordyceps genomes reveal a high diversity of potential behavioral manipulation genes and a possible major role for enterotoxins.</title>
        <authorList>
            <person name="de Bekker C."/>
            <person name="Ohm R.A."/>
            <person name="Evans H.C."/>
            <person name="Brachmann A."/>
            <person name="Hughes D.P."/>
        </authorList>
    </citation>
    <scope>NUCLEOTIDE SEQUENCE [LARGE SCALE GENOMIC DNA]</scope>
    <source>
        <strain evidence="2 3">SC16a</strain>
    </source>
</reference>
<keyword evidence="1" id="KW-0472">Membrane</keyword>
<evidence type="ECO:0000256" key="1">
    <source>
        <dbReference type="SAM" id="Phobius"/>
    </source>
</evidence>
<feature type="transmembrane region" description="Helical" evidence="1">
    <location>
        <begin position="6"/>
        <end position="27"/>
    </location>
</feature>
<keyword evidence="1" id="KW-0812">Transmembrane</keyword>
<dbReference type="Proteomes" id="UP000037136">
    <property type="component" value="Unassembled WGS sequence"/>
</dbReference>
<dbReference type="EMBL" id="LAZP02000117">
    <property type="protein sequence ID" value="PFH60618.1"/>
    <property type="molecule type" value="Genomic_DNA"/>
</dbReference>
<dbReference type="AlphaFoldDB" id="A0A2A9PGZ4"/>
<name>A0A2A9PGZ4_OPHUN</name>
<gene>
    <name evidence="2" type="ORF">XA68_10629</name>
</gene>
<sequence length="75" mass="8226">MSVAQFGIVVSVTAIDVHGVMVLVFWVREAVVGVRLVTRISEVMEQGGVVESGWDELTRHGMQPRPIDKANNFSS</sequence>
<protein>
    <recommendedName>
        <fullName evidence="4">Transmembrane protein</fullName>
    </recommendedName>
</protein>
<reference evidence="2 3" key="1">
    <citation type="journal article" date="2015" name="BMC Genomics">
        <title>Gene expression during zombie ant biting behavior reflects the complexity underlying fungal parasitic behavioral manipulation.</title>
        <authorList>
            <person name="de Bekker C."/>
            <person name="Ohm R.A."/>
            <person name="Loreto R.G."/>
            <person name="Sebastian A."/>
            <person name="Albert I."/>
            <person name="Merrow M."/>
            <person name="Brachmann A."/>
            <person name="Hughes D.P."/>
        </authorList>
    </citation>
    <scope>NUCLEOTIDE SEQUENCE [LARGE SCALE GENOMIC DNA]</scope>
    <source>
        <strain evidence="2 3">SC16a</strain>
    </source>
</reference>
<organism evidence="2 3">
    <name type="scientific">Ophiocordyceps unilateralis</name>
    <name type="common">Zombie-ant fungus</name>
    <name type="synonym">Torrubia unilateralis</name>
    <dbReference type="NCBI Taxonomy" id="268505"/>
    <lineage>
        <taxon>Eukaryota</taxon>
        <taxon>Fungi</taxon>
        <taxon>Dikarya</taxon>
        <taxon>Ascomycota</taxon>
        <taxon>Pezizomycotina</taxon>
        <taxon>Sordariomycetes</taxon>
        <taxon>Hypocreomycetidae</taxon>
        <taxon>Hypocreales</taxon>
        <taxon>Ophiocordycipitaceae</taxon>
        <taxon>Ophiocordyceps</taxon>
    </lineage>
</organism>
<evidence type="ECO:0000313" key="2">
    <source>
        <dbReference type="EMBL" id="PFH60618.1"/>
    </source>
</evidence>
<evidence type="ECO:0000313" key="3">
    <source>
        <dbReference type="Proteomes" id="UP000037136"/>
    </source>
</evidence>
<keyword evidence="1" id="KW-1133">Transmembrane helix</keyword>
<evidence type="ECO:0008006" key="4">
    <source>
        <dbReference type="Google" id="ProtNLM"/>
    </source>
</evidence>
<proteinExistence type="predicted"/>
<comment type="caution">
    <text evidence="2">The sequence shown here is derived from an EMBL/GenBank/DDBJ whole genome shotgun (WGS) entry which is preliminary data.</text>
</comment>
<accession>A0A2A9PGZ4</accession>